<evidence type="ECO:0000256" key="1">
    <source>
        <dbReference type="ARBA" id="ARBA00008779"/>
    </source>
</evidence>
<evidence type="ECO:0000313" key="7">
    <source>
        <dbReference type="EMBL" id="MDA0137036.1"/>
    </source>
</evidence>
<dbReference type="Gene3D" id="3.40.720.10">
    <property type="entry name" value="Alkaline Phosphatase, subunit A"/>
    <property type="match status" value="1"/>
</dbReference>
<feature type="signal peptide" evidence="5">
    <location>
        <begin position="1"/>
        <end position="22"/>
    </location>
</feature>
<sequence>MLARLVLALALLALAVPAPAHAQRPNIVFVLADDLSMDLVQYMPRVQAMMAEGASFERFVATNSLCCPSRASILTGRYSHSTGIFRNQPPDGGFEVFTRMEERSTFATSLQDAGYRTAMMGKYLNGYRPGSRFVPPGWTEWVVAGEAYESFNYNLLVKGLGPLPPQTVRHGRRASDYLTDVIARRGRQFIAESVRSGRPFLLKLAPYMPHAPFTPAPRDRDRFPGVKAPRGPLFDAAPLPGAPDWLPRDPLTPDEIARIDRDYRKRVQSVQAIDRMLGDLRAQLVELGVDENTYVVFASDNGFHMGERRLTAGKQGPWDHDIRVPLVVVGPGVTGGRVIDKLAANVDLRPTFEDLAGVRSPAHVEGRSLAPLLLQEPVLSWRDATLVEHHGPPHDASDPDAQDRLAGKPPSYAALRFDAALYVQYDNPKRAPEYYEHGTDPHEQHNLWPTLPEEQRERLARRLAQLRDCGGPDCRILDQGP</sequence>
<proteinExistence type="inferred from homology"/>
<accession>A0ABT4RES2</accession>
<feature type="chain" id="PRO_5046232782" evidence="5">
    <location>
        <begin position="23"/>
        <end position="481"/>
    </location>
</feature>
<organism evidence="7 8">
    <name type="scientific">Solirubrobacter deserti</name>
    <dbReference type="NCBI Taxonomy" id="2282478"/>
    <lineage>
        <taxon>Bacteria</taxon>
        <taxon>Bacillati</taxon>
        <taxon>Actinomycetota</taxon>
        <taxon>Thermoleophilia</taxon>
        <taxon>Solirubrobacterales</taxon>
        <taxon>Solirubrobacteraceae</taxon>
        <taxon>Solirubrobacter</taxon>
    </lineage>
</organism>
<dbReference type="PANTHER" id="PTHR43108">
    <property type="entry name" value="N-ACETYLGLUCOSAMINE-6-SULFATASE FAMILY MEMBER"/>
    <property type="match status" value="1"/>
</dbReference>
<comment type="similarity">
    <text evidence="1">Belongs to the sulfatase family.</text>
</comment>
<comment type="caution">
    <text evidence="7">The sequence shown here is derived from an EMBL/GenBank/DDBJ whole genome shotgun (WGS) entry which is preliminary data.</text>
</comment>
<dbReference type="PROSITE" id="PS00523">
    <property type="entry name" value="SULFATASE_1"/>
    <property type="match status" value="1"/>
</dbReference>
<dbReference type="Pfam" id="PF00884">
    <property type="entry name" value="Sulfatase"/>
    <property type="match status" value="1"/>
</dbReference>
<dbReference type="SUPFAM" id="SSF53649">
    <property type="entry name" value="Alkaline phosphatase-like"/>
    <property type="match status" value="1"/>
</dbReference>
<keyword evidence="4" id="KW-0325">Glycoprotein</keyword>
<dbReference type="Proteomes" id="UP001147700">
    <property type="component" value="Unassembled WGS sequence"/>
</dbReference>
<feature type="domain" description="Sulfatase N-terminal" evidence="6">
    <location>
        <begin position="25"/>
        <end position="358"/>
    </location>
</feature>
<evidence type="ECO:0000256" key="3">
    <source>
        <dbReference type="ARBA" id="ARBA00022801"/>
    </source>
</evidence>
<evidence type="ECO:0000256" key="4">
    <source>
        <dbReference type="ARBA" id="ARBA00023180"/>
    </source>
</evidence>
<dbReference type="RefSeq" id="WP_202956196.1">
    <property type="nucleotide sequence ID" value="NZ_JAPCID010000007.1"/>
</dbReference>
<reference evidence="7" key="1">
    <citation type="submission" date="2022-10" db="EMBL/GenBank/DDBJ databases">
        <title>The WGS of Solirubrobacter sp. CPCC 204708.</title>
        <authorList>
            <person name="Jiang Z."/>
        </authorList>
    </citation>
    <scope>NUCLEOTIDE SEQUENCE</scope>
    <source>
        <strain evidence="7">CPCC 204708</strain>
    </source>
</reference>
<dbReference type="InterPro" id="IPR012251">
    <property type="entry name" value="GlcNAc_6-SO4ase"/>
</dbReference>
<dbReference type="InterPro" id="IPR017850">
    <property type="entry name" value="Alkaline_phosphatase_core_sf"/>
</dbReference>
<dbReference type="InterPro" id="IPR000917">
    <property type="entry name" value="Sulfatase_N"/>
</dbReference>
<dbReference type="PANTHER" id="PTHR43108:SF8">
    <property type="entry name" value="SD21168P"/>
    <property type="match status" value="1"/>
</dbReference>
<keyword evidence="8" id="KW-1185">Reference proteome</keyword>
<dbReference type="CDD" id="cd16147">
    <property type="entry name" value="G6S"/>
    <property type="match status" value="1"/>
</dbReference>
<evidence type="ECO:0000313" key="8">
    <source>
        <dbReference type="Proteomes" id="UP001147700"/>
    </source>
</evidence>
<evidence type="ECO:0000256" key="2">
    <source>
        <dbReference type="ARBA" id="ARBA00022729"/>
    </source>
</evidence>
<dbReference type="InterPro" id="IPR024607">
    <property type="entry name" value="Sulfatase_CS"/>
</dbReference>
<gene>
    <name evidence="7" type="ORF">OJ962_05960</name>
</gene>
<evidence type="ECO:0000259" key="6">
    <source>
        <dbReference type="Pfam" id="PF00884"/>
    </source>
</evidence>
<evidence type="ECO:0000256" key="5">
    <source>
        <dbReference type="SAM" id="SignalP"/>
    </source>
</evidence>
<dbReference type="EMBL" id="JAPCID010000007">
    <property type="protein sequence ID" value="MDA0137036.1"/>
    <property type="molecule type" value="Genomic_DNA"/>
</dbReference>
<protein>
    <submittedName>
        <fullName evidence="7">Sulfatase</fullName>
    </submittedName>
</protein>
<keyword evidence="2 5" id="KW-0732">Signal</keyword>
<name>A0ABT4RES2_9ACTN</name>
<keyword evidence="3" id="KW-0378">Hydrolase</keyword>
<dbReference type="PIRSF" id="PIRSF036666">
    <property type="entry name" value="G6S"/>
    <property type="match status" value="1"/>
</dbReference>